<dbReference type="Proteomes" id="UP001255416">
    <property type="component" value="Unassembled WGS sequence"/>
</dbReference>
<sequence>MGTGPDSRARRLIIHCGVQKTGSTSLHHFLGRNQDGLLGRVRVLTPAKGSATRDLGNAAMRFSLRPSEIRLSRLRDCARRLRNDILDESVGTVLISHENLLGAMPGNGGTATLYPALENIVGVLDAAFDPLVPEFVVYTREMSDWKRSVHGQAIRSDGYTETFVDFLAATEACASWAAVRQRLATAVGAARSTVFRVEDEPDEARPGQQLLRHAGVSAAEIAALRPVRGRRNVRMTAGGLEFQRLVNQLGLDRHARRAIAELIAGNQRLFAS</sequence>
<accession>A0ABU3VI39</accession>
<proteinExistence type="predicted"/>
<evidence type="ECO:0000313" key="2">
    <source>
        <dbReference type="Proteomes" id="UP001255416"/>
    </source>
</evidence>
<organism evidence="1 2">
    <name type="scientific">Sedimentitalea todarodis</name>
    <dbReference type="NCBI Taxonomy" id="1631240"/>
    <lineage>
        <taxon>Bacteria</taxon>
        <taxon>Pseudomonadati</taxon>
        <taxon>Pseudomonadota</taxon>
        <taxon>Alphaproteobacteria</taxon>
        <taxon>Rhodobacterales</taxon>
        <taxon>Paracoccaceae</taxon>
        <taxon>Sedimentitalea</taxon>
    </lineage>
</organism>
<dbReference type="RefSeq" id="WP_316779884.1">
    <property type="nucleotide sequence ID" value="NZ_JASMWN010000017.1"/>
</dbReference>
<evidence type="ECO:0008006" key="3">
    <source>
        <dbReference type="Google" id="ProtNLM"/>
    </source>
</evidence>
<protein>
    <recommendedName>
        <fullName evidence="3">Sulfotransferase family protein</fullName>
    </recommendedName>
</protein>
<reference evidence="2" key="1">
    <citation type="submission" date="2023-05" db="EMBL/GenBank/DDBJ databases">
        <title>Sedimentitalea sp. nov. JM2-8.</title>
        <authorList>
            <person name="Huang J."/>
        </authorList>
    </citation>
    <scope>NUCLEOTIDE SEQUENCE [LARGE SCALE GENOMIC DNA]</scope>
    <source>
        <strain evidence="2">KHS03</strain>
    </source>
</reference>
<keyword evidence="2" id="KW-1185">Reference proteome</keyword>
<name>A0ABU3VI39_9RHOB</name>
<dbReference type="EMBL" id="JASMWN010000017">
    <property type="protein sequence ID" value="MDU9005852.1"/>
    <property type="molecule type" value="Genomic_DNA"/>
</dbReference>
<evidence type="ECO:0000313" key="1">
    <source>
        <dbReference type="EMBL" id="MDU9005852.1"/>
    </source>
</evidence>
<gene>
    <name evidence="1" type="ORF">QO231_18630</name>
</gene>
<comment type="caution">
    <text evidence="1">The sequence shown here is derived from an EMBL/GenBank/DDBJ whole genome shotgun (WGS) entry which is preliminary data.</text>
</comment>
<dbReference type="SUPFAM" id="SSF52540">
    <property type="entry name" value="P-loop containing nucleoside triphosphate hydrolases"/>
    <property type="match status" value="1"/>
</dbReference>
<dbReference type="InterPro" id="IPR027417">
    <property type="entry name" value="P-loop_NTPase"/>
</dbReference>